<gene>
    <name evidence="1" type="ORF">FHS57_003364</name>
</gene>
<dbReference type="Proteomes" id="UP000541352">
    <property type="component" value="Unassembled WGS sequence"/>
</dbReference>
<accession>A0A7W5ZL69</accession>
<protein>
    <recommendedName>
        <fullName evidence="3">ATP-grasp domain-containing protein</fullName>
    </recommendedName>
</protein>
<organism evidence="1 2">
    <name type="scientific">Runella defluvii</name>
    <dbReference type="NCBI Taxonomy" id="370973"/>
    <lineage>
        <taxon>Bacteria</taxon>
        <taxon>Pseudomonadati</taxon>
        <taxon>Bacteroidota</taxon>
        <taxon>Cytophagia</taxon>
        <taxon>Cytophagales</taxon>
        <taxon>Spirosomataceae</taxon>
        <taxon>Runella</taxon>
    </lineage>
</organism>
<comment type="caution">
    <text evidence="1">The sequence shown here is derived from an EMBL/GenBank/DDBJ whole genome shotgun (WGS) entry which is preliminary data.</text>
</comment>
<dbReference type="SUPFAM" id="SSF56059">
    <property type="entry name" value="Glutathione synthetase ATP-binding domain-like"/>
    <property type="match status" value="1"/>
</dbReference>
<evidence type="ECO:0000313" key="2">
    <source>
        <dbReference type="Proteomes" id="UP000541352"/>
    </source>
</evidence>
<evidence type="ECO:0000313" key="1">
    <source>
        <dbReference type="EMBL" id="MBB3839358.1"/>
    </source>
</evidence>
<reference evidence="1 2" key="1">
    <citation type="submission" date="2020-08" db="EMBL/GenBank/DDBJ databases">
        <title>Genomic Encyclopedia of Type Strains, Phase IV (KMG-IV): sequencing the most valuable type-strain genomes for metagenomic binning, comparative biology and taxonomic classification.</title>
        <authorList>
            <person name="Goeker M."/>
        </authorList>
    </citation>
    <scope>NUCLEOTIDE SEQUENCE [LARGE SCALE GENOMIC DNA]</scope>
    <source>
        <strain evidence="1 2">DSM 17976</strain>
    </source>
</reference>
<name>A0A7W5ZL69_9BACT</name>
<proteinExistence type="predicted"/>
<dbReference type="AlphaFoldDB" id="A0A7W5ZL69"/>
<dbReference type="EMBL" id="JACIBY010000006">
    <property type="protein sequence ID" value="MBB3839358.1"/>
    <property type="molecule type" value="Genomic_DNA"/>
</dbReference>
<dbReference type="RefSeq" id="WP_183975535.1">
    <property type="nucleotide sequence ID" value="NZ_JACIBY010000006.1"/>
</dbReference>
<evidence type="ECO:0008006" key="3">
    <source>
        <dbReference type="Google" id="ProtNLM"/>
    </source>
</evidence>
<dbReference type="Gene3D" id="3.30.470.20">
    <property type="entry name" value="ATP-grasp fold, B domain"/>
    <property type="match status" value="1"/>
</dbReference>
<sequence length="293" mass="33454">MKTTTLLGVTRNKKFSPNHVGNDGAIFSLVTQELEKMGYSVQLWDEDTFLAATEIPQQYIFTMARQKRVVKKLQQLENEGKTVVNSGFGIENCFRTNMTKNLLENGIPYPKSYIVPTDYDGNDVFENLPGKGFWVKRGDFHAIHKEDVSFAATAEEAKEMLQEYALREIPDAVISEHLRGDLVKFYAVRNTDFFFWFYPYANNHHKYAEYEHINGQSVYYPFDEKALQQAANASAEVLNIHIYGGDAIIDKHGNFHLIDVNDWPSFAPCRQEASVYIAQAIAEQFELQPVAVS</sequence>
<keyword evidence="2" id="KW-1185">Reference proteome</keyword>